<dbReference type="SUPFAM" id="SSF48264">
    <property type="entry name" value="Cytochrome P450"/>
    <property type="match status" value="1"/>
</dbReference>
<evidence type="ECO:0000256" key="1">
    <source>
        <dbReference type="ARBA" id="ARBA00023033"/>
    </source>
</evidence>
<evidence type="ECO:0000313" key="2">
    <source>
        <dbReference type="EMBL" id="BAI77959.1"/>
    </source>
</evidence>
<feature type="non-terminal residue" evidence="2">
    <location>
        <position position="138"/>
    </location>
</feature>
<dbReference type="EMBL" id="AB454478">
    <property type="protein sequence ID" value="BAI77959.1"/>
    <property type="molecule type" value="mRNA"/>
</dbReference>
<dbReference type="HOGENOM" id="CLU_001570_28_0_1"/>
<reference evidence="2" key="1">
    <citation type="journal article" date="2010" name="Insect Biochem. Mol. Biol.">
        <title>Overexpression of cytochrome P450 genes in pyrethroid-resistant Culex quinquefasciatus.</title>
        <authorList>
            <person name="Komagata O."/>
            <person name="Kasai S."/>
            <person name="Tomita T."/>
        </authorList>
    </citation>
    <scope>NUCLEOTIDE SEQUENCE</scope>
    <source>
        <strain evidence="2">JPal-per</strain>
    </source>
</reference>
<dbReference type="AlphaFoldDB" id="D3KSW2"/>
<keyword evidence="1" id="KW-0503">Monooxygenase</keyword>
<dbReference type="GO" id="GO:0020037">
    <property type="term" value="F:heme binding"/>
    <property type="evidence" value="ECO:0007669"/>
    <property type="project" value="InterPro"/>
</dbReference>
<feature type="non-terminal residue" evidence="2">
    <location>
        <position position="1"/>
    </location>
</feature>
<sequence>ALQKDLGIDTPCMTTSFRDRFKLTYHVGFLPSLWMFHATPSCRRLMTSCDDLASIFMSIVDAAALRLASIPGLSAEQHSVLDVLVKVDRTVALSMVFDMLLVGVDSPSSGSTGVLDCLCNDPDKQARLREELRSILPI</sequence>
<proteinExistence type="evidence at transcript level"/>
<organism evidence="2">
    <name type="scientific">Culex quinquefasciatus</name>
    <name type="common">Southern house mosquito</name>
    <name type="synonym">Culex pungens</name>
    <dbReference type="NCBI Taxonomy" id="7176"/>
    <lineage>
        <taxon>Eukaryota</taxon>
        <taxon>Metazoa</taxon>
        <taxon>Ecdysozoa</taxon>
        <taxon>Arthropoda</taxon>
        <taxon>Hexapoda</taxon>
        <taxon>Insecta</taxon>
        <taxon>Pterygota</taxon>
        <taxon>Neoptera</taxon>
        <taxon>Endopterygota</taxon>
        <taxon>Diptera</taxon>
        <taxon>Nematocera</taxon>
        <taxon>Culicoidea</taxon>
        <taxon>Culicidae</taxon>
        <taxon>Culicinae</taxon>
        <taxon>Culicini</taxon>
        <taxon>Culex</taxon>
        <taxon>Culex</taxon>
    </lineage>
</organism>
<keyword evidence="1" id="KW-0560">Oxidoreductase</keyword>
<dbReference type="GO" id="GO:0005506">
    <property type="term" value="F:iron ion binding"/>
    <property type="evidence" value="ECO:0007669"/>
    <property type="project" value="InterPro"/>
</dbReference>
<name>D3KSW2_CULQU</name>
<accession>D3KSW2</accession>
<dbReference type="InterPro" id="IPR036396">
    <property type="entry name" value="Cyt_P450_sf"/>
</dbReference>
<dbReference type="GO" id="GO:0016705">
    <property type="term" value="F:oxidoreductase activity, acting on paired donors, with incorporation or reduction of molecular oxygen"/>
    <property type="evidence" value="ECO:0007669"/>
    <property type="project" value="InterPro"/>
</dbReference>
<dbReference type="Gene3D" id="1.10.630.10">
    <property type="entry name" value="Cytochrome P450"/>
    <property type="match status" value="1"/>
</dbReference>
<dbReference type="GO" id="GO:0004497">
    <property type="term" value="F:monooxygenase activity"/>
    <property type="evidence" value="ECO:0007669"/>
    <property type="project" value="UniProtKB-KW"/>
</dbReference>
<protein>
    <submittedName>
        <fullName evidence="2">Cytochrome P450 CYP12 family-like protein</fullName>
    </submittedName>
</protein>